<protein>
    <submittedName>
        <fullName evidence="2">Uncharacterized protein</fullName>
    </submittedName>
</protein>
<dbReference type="AlphaFoldDB" id="A0ABD5DYR0"/>
<proteinExistence type="predicted"/>
<gene>
    <name evidence="2" type="ORF">RM574_02535</name>
</gene>
<accession>A0ABD5DYR0</accession>
<dbReference type="Proteomes" id="UP001183607">
    <property type="component" value="Unassembled WGS sequence"/>
</dbReference>
<feature type="region of interest" description="Disordered" evidence="1">
    <location>
        <begin position="140"/>
        <end position="226"/>
    </location>
</feature>
<organism evidence="2 3">
    <name type="scientific">Streptomyces evansiae</name>
    <dbReference type="NCBI Taxonomy" id="3075535"/>
    <lineage>
        <taxon>Bacteria</taxon>
        <taxon>Bacillati</taxon>
        <taxon>Actinomycetota</taxon>
        <taxon>Actinomycetes</taxon>
        <taxon>Kitasatosporales</taxon>
        <taxon>Streptomycetaceae</taxon>
        <taxon>Streptomyces</taxon>
    </lineage>
</organism>
<evidence type="ECO:0000313" key="2">
    <source>
        <dbReference type="EMBL" id="MDT0414355.1"/>
    </source>
</evidence>
<feature type="compositionally biased region" description="Gly residues" evidence="1">
    <location>
        <begin position="200"/>
        <end position="212"/>
    </location>
</feature>
<reference evidence="3" key="1">
    <citation type="submission" date="2023-07" db="EMBL/GenBank/DDBJ databases">
        <title>30 novel species of actinomycetes from the DSMZ collection.</title>
        <authorList>
            <person name="Nouioui I."/>
        </authorList>
    </citation>
    <scope>NUCLEOTIDE SEQUENCE [LARGE SCALE GENOMIC DNA]</scope>
    <source>
        <strain evidence="3">DSM 41982</strain>
    </source>
</reference>
<evidence type="ECO:0000313" key="3">
    <source>
        <dbReference type="Proteomes" id="UP001183607"/>
    </source>
</evidence>
<feature type="compositionally biased region" description="Low complexity" evidence="1">
    <location>
        <begin position="213"/>
        <end position="226"/>
    </location>
</feature>
<feature type="compositionally biased region" description="Gly residues" evidence="1">
    <location>
        <begin position="162"/>
        <end position="183"/>
    </location>
</feature>
<feature type="compositionally biased region" description="Basic and acidic residues" evidence="1">
    <location>
        <begin position="184"/>
        <end position="198"/>
    </location>
</feature>
<feature type="compositionally biased region" description="Acidic residues" evidence="1">
    <location>
        <begin position="150"/>
        <end position="161"/>
    </location>
</feature>
<dbReference type="RefSeq" id="WP_311676574.1">
    <property type="nucleotide sequence ID" value="NZ_JAVRER010000003.1"/>
</dbReference>
<name>A0ABD5DYR0_9ACTN</name>
<comment type="caution">
    <text evidence="2">The sequence shown here is derived from an EMBL/GenBank/DDBJ whole genome shotgun (WGS) entry which is preliminary data.</text>
</comment>
<evidence type="ECO:0000256" key="1">
    <source>
        <dbReference type="SAM" id="MobiDB-lite"/>
    </source>
</evidence>
<sequence length="226" mass="23115">MPSTPGTTGDEVVRLRLRVGDGPAAGEQHAAAELRTWLAGTTELTELATVEEVRLPRTAEETTPSLGFGDFWYDVLVNITPDLITAATVVLYRLLRSRQPRSEQEETVTIHFEDGSRHTLRRHPASNEEMAALVRTAVEAHRRAATGAESGEDAEGDEGSGDDGGAGPGDGHTSGDGGAGGDGDAGRGDARTGRDAPRTGDGGPAASGGPAGGAPEVPRGGTAAGE</sequence>
<dbReference type="EMBL" id="JAVRER010000003">
    <property type="protein sequence ID" value="MDT0414355.1"/>
    <property type="molecule type" value="Genomic_DNA"/>
</dbReference>